<name>A0A4Y2CZR3_ARAVE</name>
<dbReference type="Proteomes" id="UP000499080">
    <property type="component" value="Unassembled WGS sequence"/>
</dbReference>
<reference evidence="1 2" key="1">
    <citation type="journal article" date="2019" name="Sci. Rep.">
        <title>Orb-weaving spider Araneus ventricosus genome elucidates the spidroin gene catalogue.</title>
        <authorList>
            <person name="Kono N."/>
            <person name="Nakamura H."/>
            <person name="Ohtoshi R."/>
            <person name="Moran D.A.P."/>
            <person name="Shinohara A."/>
            <person name="Yoshida Y."/>
            <person name="Fujiwara M."/>
            <person name="Mori M."/>
            <person name="Tomita M."/>
            <person name="Arakawa K."/>
        </authorList>
    </citation>
    <scope>NUCLEOTIDE SEQUENCE [LARGE SCALE GENOMIC DNA]</scope>
</reference>
<organism evidence="1 2">
    <name type="scientific">Araneus ventricosus</name>
    <name type="common">Orbweaver spider</name>
    <name type="synonym">Epeira ventricosa</name>
    <dbReference type="NCBI Taxonomy" id="182803"/>
    <lineage>
        <taxon>Eukaryota</taxon>
        <taxon>Metazoa</taxon>
        <taxon>Ecdysozoa</taxon>
        <taxon>Arthropoda</taxon>
        <taxon>Chelicerata</taxon>
        <taxon>Arachnida</taxon>
        <taxon>Araneae</taxon>
        <taxon>Araneomorphae</taxon>
        <taxon>Entelegynae</taxon>
        <taxon>Araneoidea</taxon>
        <taxon>Araneidae</taxon>
        <taxon>Araneus</taxon>
    </lineage>
</organism>
<sequence>MCRLLWLLATDCHADVTPALVHLGLIRKGVILTTATNMCRLLWLLATDCHVGVTPALVQLGLTRKSAPALSSDARWETSA</sequence>
<dbReference type="AlphaFoldDB" id="A0A4Y2CZR3"/>
<proteinExistence type="predicted"/>
<comment type="caution">
    <text evidence="1">The sequence shown here is derived from an EMBL/GenBank/DDBJ whole genome shotgun (WGS) entry which is preliminary data.</text>
</comment>
<gene>
    <name evidence="1" type="ORF">AVEN_119645_1</name>
</gene>
<evidence type="ECO:0000313" key="1">
    <source>
        <dbReference type="EMBL" id="GBM09366.1"/>
    </source>
</evidence>
<accession>A0A4Y2CZR3</accession>
<keyword evidence="2" id="KW-1185">Reference proteome</keyword>
<protein>
    <submittedName>
        <fullName evidence="1">Uncharacterized protein</fullName>
    </submittedName>
</protein>
<dbReference type="EMBL" id="BGPR01087969">
    <property type="protein sequence ID" value="GBM09366.1"/>
    <property type="molecule type" value="Genomic_DNA"/>
</dbReference>
<evidence type="ECO:0000313" key="2">
    <source>
        <dbReference type="Proteomes" id="UP000499080"/>
    </source>
</evidence>